<dbReference type="SUPFAM" id="SSF50475">
    <property type="entry name" value="FMN-binding split barrel"/>
    <property type="match status" value="1"/>
</dbReference>
<evidence type="ECO:0000313" key="3">
    <source>
        <dbReference type="EMBL" id="KAJ4387304.1"/>
    </source>
</evidence>
<feature type="compositionally biased region" description="Acidic residues" evidence="1">
    <location>
        <begin position="270"/>
        <end position="279"/>
    </location>
</feature>
<dbReference type="InterPro" id="IPR012349">
    <property type="entry name" value="Split_barrel_FMN-bd"/>
</dbReference>
<evidence type="ECO:0000256" key="1">
    <source>
        <dbReference type="SAM" id="MobiDB-lite"/>
    </source>
</evidence>
<feature type="domain" description="Flavin reductase like" evidence="2">
    <location>
        <begin position="54"/>
        <end position="214"/>
    </location>
</feature>
<dbReference type="EMBL" id="JAPEVB010000005">
    <property type="protein sequence ID" value="KAJ4387304.1"/>
    <property type="molecule type" value="Genomic_DNA"/>
</dbReference>
<gene>
    <name evidence="3" type="ORF">N0V93_007893</name>
</gene>
<dbReference type="PANTHER" id="PTHR43812">
    <property type="entry name" value="BLR2425 PROTEIN"/>
    <property type="match status" value="1"/>
</dbReference>
<proteinExistence type="predicted"/>
<keyword evidence="4" id="KW-1185">Reference proteome</keyword>
<feature type="region of interest" description="Disordered" evidence="1">
    <location>
        <begin position="260"/>
        <end position="279"/>
    </location>
</feature>
<dbReference type="GO" id="GO:0010181">
    <property type="term" value="F:FMN binding"/>
    <property type="evidence" value="ECO:0007669"/>
    <property type="project" value="InterPro"/>
</dbReference>
<dbReference type="Proteomes" id="UP001140453">
    <property type="component" value="Unassembled WGS sequence"/>
</dbReference>
<organism evidence="3 4">
    <name type="scientific">Gnomoniopsis smithogilvyi</name>
    <dbReference type="NCBI Taxonomy" id="1191159"/>
    <lineage>
        <taxon>Eukaryota</taxon>
        <taxon>Fungi</taxon>
        <taxon>Dikarya</taxon>
        <taxon>Ascomycota</taxon>
        <taxon>Pezizomycotina</taxon>
        <taxon>Sordariomycetes</taxon>
        <taxon>Sordariomycetidae</taxon>
        <taxon>Diaporthales</taxon>
        <taxon>Gnomoniaceae</taxon>
        <taxon>Gnomoniopsis</taxon>
    </lineage>
</organism>
<reference evidence="3" key="1">
    <citation type="submission" date="2022-10" db="EMBL/GenBank/DDBJ databases">
        <title>Tapping the CABI collections for fungal endophytes: first genome assemblies for Collariella, Neodidymelliopsis, Ascochyta clinopodiicola, Didymella pomorum, Didymosphaeria variabile, Neocosmospora piperis and Neocucurbitaria cava.</title>
        <authorList>
            <person name="Hill R."/>
        </authorList>
    </citation>
    <scope>NUCLEOTIDE SEQUENCE</scope>
    <source>
        <strain evidence="3">IMI 355082</strain>
    </source>
</reference>
<dbReference type="PANTHER" id="PTHR43812:SF2">
    <property type="entry name" value="FLAVIN REDUCTASE LIKE DOMAIN-CONTAINING PROTEIN"/>
    <property type="match status" value="1"/>
</dbReference>
<evidence type="ECO:0000313" key="4">
    <source>
        <dbReference type="Proteomes" id="UP001140453"/>
    </source>
</evidence>
<protein>
    <recommendedName>
        <fullName evidence="2">Flavin reductase like domain-containing protein</fullName>
    </recommendedName>
</protein>
<sequence>MYERTFKIPRIAFLCTFYIHTTFRTFSEVKQASIIMFYEPGKTDHGLSHDPFKACVVPRPIGWISTVSPSGVHNLAPYSQFNNLTFDPPYVMFSANQTPSAQRKDTVANVEATGRFTWNLATWDLREAVNITAEQVPADIDEFERAGLEKEFTTVLKEPRVPMVKASPVKFECEYHSTLRLPGNPPMGTVDVVIARVVAVHIADEVLTDGILDVKKTLPIARCGYYQYTVVRETFDMVIPSNGQLGEDILGGLEGSTKKHRAIKVRPETEQEDGEAPGA</sequence>
<dbReference type="Gene3D" id="2.30.110.10">
    <property type="entry name" value="Electron Transport, Fmn-binding Protein, Chain A"/>
    <property type="match status" value="1"/>
</dbReference>
<dbReference type="SMART" id="SM00903">
    <property type="entry name" value="Flavin_Reduct"/>
    <property type="match status" value="1"/>
</dbReference>
<dbReference type="InterPro" id="IPR002563">
    <property type="entry name" value="Flavin_Rdtase-like_dom"/>
</dbReference>
<dbReference type="AlphaFoldDB" id="A0A9W9CUC8"/>
<dbReference type="OrthoDB" id="298012at2759"/>
<evidence type="ECO:0000259" key="2">
    <source>
        <dbReference type="SMART" id="SM00903"/>
    </source>
</evidence>
<dbReference type="Pfam" id="PF01613">
    <property type="entry name" value="Flavin_Reduct"/>
    <property type="match status" value="1"/>
</dbReference>
<name>A0A9W9CUC8_9PEZI</name>
<accession>A0A9W9CUC8</accession>
<comment type="caution">
    <text evidence="3">The sequence shown here is derived from an EMBL/GenBank/DDBJ whole genome shotgun (WGS) entry which is preliminary data.</text>
</comment>